<feature type="signal peptide" evidence="2">
    <location>
        <begin position="1"/>
        <end position="24"/>
    </location>
</feature>
<dbReference type="Pfam" id="PF09411">
    <property type="entry name" value="PagL"/>
    <property type="match status" value="1"/>
</dbReference>
<comment type="function">
    <text evidence="1">Has lipid A 3-O-deacylase activity. Hydrolyzes the ester bond at the 3 position of lipid A, a bioactive component of lipopolysaccharide (LPS), thereby releasing the primary fatty acyl moiety.</text>
</comment>
<keyword evidence="2" id="KW-0732">Signal</keyword>
<dbReference type="PROSITE" id="PS51257">
    <property type="entry name" value="PROKAR_LIPOPROTEIN"/>
    <property type="match status" value="1"/>
</dbReference>
<dbReference type="InterPro" id="IPR018550">
    <property type="entry name" value="Lipid-A_deacylase-rel"/>
</dbReference>
<name>A0ABW0PKR9_9BURK</name>
<keyword evidence="1" id="KW-0472">Membrane</keyword>
<comment type="catalytic activity">
    <reaction evidence="1">
        <text>a 3-(acyloxy)acyl derivative of bacterial toxin + H2O = a 3-hydroxyacyl derivative of bacterial toxin + a fatty acid + H(+)</text>
        <dbReference type="Rhea" id="RHEA:12032"/>
        <dbReference type="ChEBI" id="CHEBI:15377"/>
        <dbReference type="ChEBI" id="CHEBI:15378"/>
        <dbReference type="ChEBI" id="CHEBI:28868"/>
        <dbReference type="ChEBI" id="CHEBI:136853"/>
        <dbReference type="ChEBI" id="CHEBI:140675"/>
        <dbReference type="EC" id="3.1.1.77"/>
    </reaction>
</comment>
<evidence type="ECO:0000256" key="1">
    <source>
        <dbReference type="PIRNR" id="PIRNR029681"/>
    </source>
</evidence>
<gene>
    <name evidence="3" type="ORF">ACFPOU_18310</name>
</gene>
<dbReference type="InterPro" id="IPR011250">
    <property type="entry name" value="OMP/PagP_B-barrel"/>
</dbReference>
<dbReference type="Proteomes" id="UP001596031">
    <property type="component" value="Unassembled WGS sequence"/>
</dbReference>
<keyword evidence="1" id="KW-0998">Cell outer membrane</keyword>
<accession>A0ABW0PKR9</accession>
<keyword evidence="1 3" id="KW-0378">Hydrolase</keyword>
<dbReference type="EMBL" id="JBHSMS010000058">
    <property type="protein sequence ID" value="MFC5513060.1"/>
    <property type="molecule type" value="Genomic_DNA"/>
</dbReference>
<sequence>MFSIQKMGASLGVAATLLAGQACAADNGWADSAAFEFGTGAKVRMARVAVQKNWDVRWFASHGRHLGGYWDLSAAYWRGTAYRNVPGQHQNLAVVGITPVLRYARDDKLGWYGEAGIGANLFSELYNNDDNRLSTAFQFGDHVGIGYVLPNKWDLGLKFQHYSNGSIKRPNSGANFLILSARYAF</sequence>
<dbReference type="RefSeq" id="WP_379724491.1">
    <property type="nucleotide sequence ID" value="NZ_JBHSMS010000058.1"/>
</dbReference>
<dbReference type="SUPFAM" id="SSF56925">
    <property type="entry name" value="OMPA-like"/>
    <property type="match status" value="1"/>
</dbReference>
<organism evidence="3 4">
    <name type="scientific">Massilia jejuensis</name>
    <dbReference type="NCBI Taxonomy" id="648894"/>
    <lineage>
        <taxon>Bacteria</taxon>
        <taxon>Pseudomonadati</taxon>
        <taxon>Pseudomonadota</taxon>
        <taxon>Betaproteobacteria</taxon>
        <taxon>Burkholderiales</taxon>
        <taxon>Oxalobacteraceae</taxon>
        <taxon>Telluria group</taxon>
        <taxon>Massilia</taxon>
    </lineage>
</organism>
<protein>
    <recommendedName>
        <fullName evidence="1">Lipid A deacylase</fullName>
        <ecNumber evidence="1">3.1.1.77</ecNumber>
    </recommendedName>
    <alternativeName>
        <fullName evidence="1">LPS 3-O-deacylase</fullName>
    </alternativeName>
    <alternativeName>
        <fullName evidence="1">Outer membrane enzyme</fullName>
    </alternativeName>
</protein>
<dbReference type="EC" id="3.1.1.77" evidence="1"/>
<proteinExistence type="inferred from homology"/>
<dbReference type="Gene3D" id="2.40.160.20">
    <property type="match status" value="1"/>
</dbReference>
<comment type="caution">
    <text evidence="3">The sequence shown here is derived from an EMBL/GenBank/DDBJ whole genome shotgun (WGS) entry which is preliminary data.</text>
</comment>
<dbReference type="PIRSF" id="PIRSF029681">
    <property type="entry name" value="PagL"/>
    <property type="match status" value="1"/>
</dbReference>
<comment type="subunit">
    <text evidence="1">Homodimer.</text>
</comment>
<evidence type="ECO:0000256" key="2">
    <source>
        <dbReference type="SAM" id="SignalP"/>
    </source>
</evidence>
<comment type="similarity">
    <text evidence="1">Belongs to the PagL family.</text>
</comment>
<evidence type="ECO:0000313" key="3">
    <source>
        <dbReference type="EMBL" id="MFC5513060.1"/>
    </source>
</evidence>
<evidence type="ECO:0000313" key="4">
    <source>
        <dbReference type="Proteomes" id="UP001596031"/>
    </source>
</evidence>
<reference evidence="4" key="1">
    <citation type="journal article" date="2019" name="Int. J. Syst. Evol. Microbiol.">
        <title>The Global Catalogue of Microorganisms (GCM) 10K type strain sequencing project: providing services to taxonomists for standard genome sequencing and annotation.</title>
        <authorList>
            <consortium name="The Broad Institute Genomics Platform"/>
            <consortium name="The Broad Institute Genome Sequencing Center for Infectious Disease"/>
            <person name="Wu L."/>
            <person name="Ma J."/>
        </authorList>
    </citation>
    <scope>NUCLEOTIDE SEQUENCE [LARGE SCALE GENOMIC DNA]</scope>
    <source>
        <strain evidence="4">CCUG 38813</strain>
    </source>
</reference>
<dbReference type="GO" id="GO:0016787">
    <property type="term" value="F:hydrolase activity"/>
    <property type="evidence" value="ECO:0007669"/>
    <property type="project" value="UniProtKB-KW"/>
</dbReference>
<keyword evidence="4" id="KW-1185">Reference proteome</keyword>
<comment type="subcellular location">
    <subcellularLocation>
        <location evidence="1">Cell outer membrane</location>
        <topology evidence="1">Multi-pass membrane protein</topology>
    </subcellularLocation>
</comment>
<feature type="chain" id="PRO_5047146750" description="Lipid A deacylase" evidence="2">
    <location>
        <begin position="25"/>
        <end position="185"/>
    </location>
</feature>